<keyword evidence="1" id="KW-0812">Transmembrane</keyword>
<dbReference type="AlphaFoldDB" id="A0A6G1IVB6"/>
<sequence>MDQVDLLEKESSLYGPGTFGGWLFTLSCWAPEEPLPQQFSVLATWTADPRKSKKDTITNDLLVTLTLPTIASSHLFYQLGQFPGSIEELLTSQDDADLQLSAAVEAPLNVCETFSAFAIEMVGISFWFSHRNRATSVLVVGVLCFSMQIVLHIGARNAAPPAVTFARPFVFHFFGAMVAILIIADILMAAFLASLLARLASASGSADEELVQRYVERKRREAFLVYSTFLFAAASIIISGVNASGVIVETLYTMHSNLASRMLFFVPKTPASINDLTLVMMWRADNEFRSCKYKESKSNKGDCICLASVG</sequence>
<evidence type="ECO:0000313" key="3">
    <source>
        <dbReference type="Proteomes" id="UP000799291"/>
    </source>
</evidence>
<reference evidence="2" key="1">
    <citation type="journal article" date="2020" name="Stud. Mycol.">
        <title>101 Dothideomycetes genomes: a test case for predicting lifestyles and emergence of pathogens.</title>
        <authorList>
            <person name="Haridas S."/>
            <person name="Albert R."/>
            <person name="Binder M."/>
            <person name="Bloem J."/>
            <person name="Labutti K."/>
            <person name="Salamov A."/>
            <person name="Andreopoulos B."/>
            <person name="Baker S."/>
            <person name="Barry K."/>
            <person name="Bills G."/>
            <person name="Bluhm B."/>
            <person name="Cannon C."/>
            <person name="Castanera R."/>
            <person name="Culley D."/>
            <person name="Daum C."/>
            <person name="Ezra D."/>
            <person name="Gonzalez J."/>
            <person name="Henrissat B."/>
            <person name="Kuo A."/>
            <person name="Liang C."/>
            <person name="Lipzen A."/>
            <person name="Lutzoni F."/>
            <person name="Magnuson J."/>
            <person name="Mondo S."/>
            <person name="Nolan M."/>
            <person name="Ohm R."/>
            <person name="Pangilinan J."/>
            <person name="Park H.-J."/>
            <person name="Ramirez L."/>
            <person name="Alfaro M."/>
            <person name="Sun H."/>
            <person name="Tritt A."/>
            <person name="Yoshinaga Y."/>
            <person name="Zwiers L.-H."/>
            <person name="Turgeon B."/>
            <person name="Goodwin S."/>
            <person name="Spatafora J."/>
            <person name="Crous P."/>
            <person name="Grigoriev I."/>
        </authorList>
    </citation>
    <scope>NUCLEOTIDE SEQUENCE</scope>
    <source>
        <strain evidence="2">CBS 122367</strain>
    </source>
</reference>
<keyword evidence="1" id="KW-0472">Membrane</keyword>
<dbReference type="OrthoDB" id="2309723at2759"/>
<feature type="transmembrane region" description="Helical" evidence="1">
    <location>
        <begin position="173"/>
        <end position="197"/>
    </location>
</feature>
<feature type="transmembrane region" description="Helical" evidence="1">
    <location>
        <begin position="223"/>
        <end position="248"/>
    </location>
</feature>
<gene>
    <name evidence="2" type="ORF">K458DRAFT_391414</name>
</gene>
<organism evidence="2 3">
    <name type="scientific">Lentithecium fluviatile CBS 122367</name>
    <dbReference type="NCBI Taxonomy" id="1168545"/>
    <lineage>
        <taxon>Eukaryota</taxon>
        <taxon>Fungi</taxon>
        <taxon>Dikarya</taxon>
        <taxon>Ascomycota</taxon>
        <taxon>Pezizomycotina</taxon>
        <taxon>Dothideomycetes</taxon>
        <taxon>Pleosporomycetidae</taxon>
        <taxon>Pleosporales</taxon>
        <taxon>Massarineae</taxon>
        <taxon>Lentitheciaceae</taxon>
        <taxon>Lentithecium</taxon>
    </lineage>
</organism>
<evidence type="ECO:0000313" key="2">
    <source>
        <dbReference type="EMBL" id="KAF2681903.1"/>
    </source>
</evidence>
<feature type="transmembrane region" description="Helical" evidence="1">
    <location>
        <begin position="134"/>
        <end position="153"/>
    </location>
</feature>
<accession>A0A6G1IVB6</accession>
<keyword evidence="3" id="KW-1185">Reference proteome</keyword>
<name>A0A6G1IVB6_9PLEO</name>
<evidence type="ECO:0000256" key="1">
    <source>
        <dbReference type="SAM" id="Phobius"/>
    </source>
</evidence>
<keyword evidence="1" id="KW-1133">Transmembrane helix</keyword>
<protein>
    <submittedName>
        <fullName evidence="2">Uncharacterized protein</fullName>
    </submittedName>
</protein>
<dbReference type="EMBL" id="MU005589">
    <property type="protein sequence ID" value="KAF2681903.1"/>
    <property type="molecule type" value="Genomic_DNA"/>
</dbReference>
<proteinExistence type="predicted"/>
<dbReference type="Proteomes" id="UP000799291">
    <property type="component" value="Unassembled WGS sequence"/>
</dbReference>